<dbReference type="Proteomes" id="UP000016568">
    <property type="component" value="Unassembled WGS sequence"/>
</dbReference>
<protein>
    <submittedName>
        <fullName evidence="4">Putative acetyltransferase</fullName>
    </submittedName>
</protein>
<keyword evidence="1 4" id="KW-0808">Transferase</keyword>
<dbReference type="PANTHER" id="PTHR43877:SF1">
    <property type="entry name" value="ACETYLTRANSFERASE"/>
    <property type="match status" value="1"/>
</dbReference>
<feature type="domain" description="N-acetyltransferase" evidence="3">
    <location>
        <begin position="4"/>
        <end position="152"/>
    </location>
</feature>
<dbReference type="SUPFAM" id="SSF55729">
    <property type="entry name" value="Acyl-CoA N-acyltransferases (Nat)"/>
    <property type="match status" value="1"/>
</dbReference>
<dbReference type="PANTHER" id="PTHR43877">
    <property type="entry name" value="AMINOALKYLPHOSPHONATE N-ACETYLTRANSFERASE-RELATED-RELATED"/>
    <property type="match status" value="1"/>
</dbReference>
<dbReference type="GO" id="GO:0016747">
    <property type="term" value="F:acyltransferase activity, transferring groups other than amino-acyl groups"/>
    <property type="evidence" value="ECO:0007669"/>
    <property type="project" value="InterPro"/>
</dbReference>
<evidence type="ECO:0000259" key="3">
    <source>
        <dbReference type="PROSITE" id="PS51186"/>
    </source>
</evidence>
<reference evidence="4 5" key="1">
    <citation type="submission" date="2013-09" db="EMBL/GenBank/DDBJ databases">
        <title>Whole genome shotgun sequence of Novosphingobium tardaugens NBRC 16725.</title>
        <authorList>
            <person name="Isaki S."/>
            <person name="Hosoyama A."/>
            <person name="Tsuchikane K."/>
            <person name="Katsumata H."/>
            <person name="Ando Y."/>
            <person name="Yamazaki S."/>
            <person name="Fujita N."/>
        </authorList>
    </citation>
    <scope>NUCLEOTIDE SEQUENCE [LARGE SCALE GENOMIC DNA]</scope>
    <source>
        <strain evidence="4 5">NBRC 16725</strain>
    </source>
</reference>
<dbReference type="InterPro" id="IPR050832">
    <property type="entry name" value="Bact_Acetyltransf"/>
</dbReference>
<keyword evidence="2" id="KW-0012">Acyltransferase</keyword>
<proteinExistence type="predicted"/>
<comment type="caution">
    <text evidence="4">The sequence shown here is derived from an EMBL/GenBank/DDBJ whole genome shotgun (WGS) entry which is preliminary data.</text>
</comment>
<dbReference type="eggNOG" id="COG3153">
    <property type="taxonomic scope" value="Bacteria"/>
</dbReference>
<dbReference type="OrthoDB" id="9797178at2"/>
<evidence type="ECO:0000256" key="1">
    <source>
        <dbReference type="ARBA" id="ARBA00022679"/>
    </source>
</evidence>
<evidence type="ECO:0000256" key="2">
    <source>
        <dbReference type="ARBA" id="ARBA00023315"/>
    </source>
</evidence>
<name>U2ZTK1_9SPHN</name>
<evidence type="ECO:0000313" key="4">
    <source>
        <dbReference type="EMBL" id="GAD48714.1"/>
    </source>
</evidence>
<dbReference type="AlphaFoldDB" id="U2ZTK1"/>
<sequence length="167" mass="17222">MNPPAIRPEQAGDHAAIGAVITAAFAGAPHSDGTEAALVERLRGDDDLTVSLVAQDSDGTIIGHVAFSPVTIADGTPGWYGLGPVSVAPAWQGKGIGTALIREGFARLGERAAQGCVVLGDPGYYGRFGFTHDPRLAYPGPPPAYFQRVVLQGPTPTGDVRYAPAFG</sequence>
<gene>
    <name evidence="4" type="ORF">NT2_04_01250</name>
</gene>
<dbReference type="Pfam" id="PF00583">
    <property type="entry name" value="Acetyltransf_1"/>
    <property type="match status" value="1"/>
</dbReference>
<evidence type="ECO:0000313" key="5">
    <source>
        <dbReference type="Proteomes" id="UP000016568"/>
    </source>
</evidence>
<accession>U2ZTK1</accession>
<dbReference type="CDD" id="cd04301">
    <property type="entry name" value="NAT_SF"/>
    <property type="match status" value="1"/>
</dbReference>
<organism evidence="4 5">
    <name type="scientific">Caenibius tardaugens NBRC 16725</name>
    <dbReference type="NCBI Taxonomy" id="1219035"/>
    <lineage>
        <taxon>Bacteria</taxon>
        <taxon>Pseudomonadati</taxon>
        <taxon>Pseudomonadota</taxon>
        <taxon>Alphaproteobacteria</taxon>
        <taxon>Sphingomonadales</taxon>
        <taxon>Erythrobacteraceae</taxon>
        <taxon>Caenibius</taxon>
    </lineage>
</organism>
<dbReference type="Gene3D" id="3.40.630.30">
    <property type="match status" value="1"/>
</dbReference>
<dbReference type="InterPro" id="IPR000182">
    <property type="entry name" value="GNAT_dom"/>
</dbReference>
<dbReference type="EMBL" id="BASZ01000004">
    <property type="protein sequence ID" value="GAD48714.1"/>
    <property type="molecule type" value="Genomic_DNA"/>
</dbReference>
<dbReference type="RefSeq" id="WP_021689621.1">
    <property type="nucleotide sequence ID" value="NZ_BASZ01000004.1"/>
</dbReference>
<dbReference type="InterPro" id="IPR016181">
    <property type="entry name" value="Acyl_CoA_acyltransferase"/>
</dbReference>
<keyword evidence="5" id="KW-1185">Reference proteome</keyword>
<dbReference type="KEGG" id="ntd:EGO55_09655"/>
<dbReference type="PROSITE" id="PS51186">
    <property type="entry name" value="GNAT"/>
    <property type="match status" value="1"/>
</dbReference>